<dbReference type="AlphaFoldDB" id="A0AAV4J2Q7"/>
<sequence length="172" mass="19409">MVVKTLKHSLFPNTTRTPIKQNICQFVSDSTNTLLPLETVERFKFFETSQETIENITDFIAAIKRLSELWGCSPNHLKGQVRVLSPRLGDSKERDLTFEGATNLALSMEMANQHAQDMQFSADKSVHKSNHKLNYTGLSRHLTLVKLAHPHLGMMVQGHRFLHASLAGKRAT</sequence>
<name>A0AAV4J2Q7_9GAST</name>
<organism evidence="1 2">
    <name type="scientific">Elysia marginata</name>
    <dbReference type="NCBI Taxonomy" id="1093978"/>
    <lineage>
        <taxon>Eukaryota</taxon>
        <taxon>Metazoa</taxon>
        <taxon>Spiralia</taxon>
        <taxon>Lophotrochozoa</taxon>
        <taxon>Mollusca</taxon>
        <taxon>Gastropoda</taxon>
        <taxon>Heterobranchia</taxon>
        <taxon>Euthyneura</taxon>
        <taxon>Panpulmonata</taxon>
        <taxon>Sacoglossa</taxon>
        <taxon>Placobranchoidea</taxon>
        <taxon>Plakobranchidae</taxon>
        <taxon>Elysia</taxon>
    </lineage>
</organism>
<reference evidence="1 2" key="1">
    <citation type="journal article" date="2021" name="Elife">
        <title>Chloroplast acquisition without the gene transfer in kleptoplastic sea slugs, Plakobranchus ocellatus.</title>
        <authorList>
            <person name="Maeda T."/>
            <person name="Takahashi S."/>
            <person name="Yoshida T."/>
            <person name="Shimamura S."/>
            <person name="Takaki Y."/>
            <person name="Nagai Y."/>
            <person name="Toyoda A."/>
            <person name="Suzuki Y."/>
            <person name="Arimoto A."/>
            <person name="Ishii H."/>
            <person name="Satoh N."/>
            <person name="Nishiyama T."/>
            <person name="Hasebe M."/>
            <person name="Maruyama T."/>
            <person name="Minagawa J."/>
            <person name="Obokata J."/>
            <person name="Shigenobu S."/>
        </authorList>
    </citation>
    <scope>NUCLEOTIDE SEQUENCE [LARGE SCALE GENOMIC DNA]</scope>
</reference>
<keyword evidence="2" id="KW-1185">Reference proteome</keyword>
<dbReference type="Proteomes" id="UP000762676">
    <property type="component" value="Unassembled WGS sequence"/>
</dbReference>
<dbReference type="EMBL" id="BMAT01006617">
    <property type="protein sequence ID" value="GFS16555.1"/>
    <property type="molecule type" value="Genomic_DNA"/>
</dbReference>
<evidence type="ECO:0000313" key="1">
    <source>
        <dbReference type="EMBL" id="GFS16555.1"/>
    </source>
</evidence>
<protein>
    <submittedName>
        <fullName evidence="1">Uncharacterized protein</fullName>
    </submittedName>
</protein>
<comment type="caution">
    <text evidence="1">The sequence shown here is derived from an EMBL/GenBank/DDBJ whole genome shotgun (WGS) entry which is preliminary data.</text>
</comment>
<evidence type="ECO:0000313" key="2">
    <source>
        <dbReference type="Proteomes" id="UP000762676"/>
    </source>
</evidence>
<proteinExistence type="predicted"/>
<accession>A0AAV4J2Q7</accession>
<gene>
    <name evidence="1" type="ORF">ElyMa_003217400</name>
</gene>